<proteinExistence type="predicted"/>
<name>A0A2X3KXL2_9ENTR</name>
<reference evidence="1 2" key="1">
    <citation type="submission" date="2018-06" db="EMBL/GenBank/DDBJ databases">
        <authorList>
            <consortium name="Pathogen Informatics"/>
            <person name="Doyle S."/>
        </authorList>
    </citation>
    <scope>NUCLEOTIDE SEQUENCE [LARGE SCALE GENOMIC DNA]</scope>
    <source>
        <strain evidence="1 2">NCTC12120</strain>
    </source>
</reference>
<evidence type="ECO:0000313" key="1">
    <source>
        <dbReference type="EMBL" id="SQC92320.1"/>
    </source>
</evidence>
<dbReference type="Gene3D" id="3.40.630.30">
    <property type="match status" value="1"/>
</dbReference>
<gene>
    <name evidence="1" type="ORF">NCTC12120_05514</name>
</gene>
<dbReference type="EMBL" id="UAVU01000009">
    <property type="protein sequence ID" value="SQC92320.1"/>
    <property type="molecule type" value="Genomic_DNA"/>
</dbReference>
<protein>
    <submittedName>
        <fullName evidence="1">Uncharacterized protein</fullName>
    </submittedName>
</protein>
<evidence type="ECO:0000313" key="2">
    <source>
        <dbReference type="Proteomes" id="UP000251197"/>
    </source>
</evidence>
<organism evidence="1 2">
    <name type="scientific">Cedecea neteri</name>
    <dbReference type="NCBI Taxonomy" id="158822"/>
    <lineage>
        <taxon>Bacteria</taxon>
        <taxon>Pseudomonadati</taxon>
        <taxon>Pseudomonadota</taxon>
        <taxon>Gammaproteobacteria</taxon>
        <taxon>Enterobacterales</taxon>
        <taxon>Enterobacteriaceae</taxon>
        <taxon>Cedecea</taxon>
    </lineage>
</organism>
<sequence>MSFTVNSFQQPIGLSLPDWQRRPLPERVTLNGQFCRLEPLSVERHGAQLWQAWGQAEDARGWTYLSVGPFDTEADFIQYIAGAAQSAQILSILPSWITPAAKR</sequence>
<dbReference type="Proteomes" id="UP000251197">
    <property type="component" value="Unassembled WGS sequence"/>
</dbReference>
<dbReference type="AlphaFoldDB" id="A0A2X3KXL2"/>
<accession>A0A2X3KXL2</accession>